<dbReference type="GO" id="GO:0006567">
    <property type="term" value="P:L-threonine catabolic process"/>
    <property type="evidence" value="ECO:0007669"/>
    <property type="project" value="TreeGrafter"/>
</dbReference>
<dbReference type="FunFam" id="3.40.640.10:FF:000030">
    <property type="entry name" value="Low-specificity L-threonine aldolase"/>
    <property type="match status" value="1"/>
</dbReference>
<evidence type="ECO:0000256" key="4">
    <source>
        <dbReference type="ARBA" id="ARBA00023239"/>
    </source>
</evidence>
<organism evidence="7 8">
    <name type="scientific">Clostridium scatologenes</name>
    <dbReference type="NCBI Taxonomy" id="1548"/>
    <lineage>
        <taxon>Bacteria</taxon>
        <taxon>Bacillati</taxon>
        <taxon>Bacillota</taxon>
        <taxon>Clostridia</taxon>
        <taxon>Eubacteriales</taxon>
        <taxon>Clostridiaceae</taxon>
        <taxon>Clostridium</taxon>
    </lineage>
</organism>
<dbReference type="PANTHER" id="PTHR48097">
    <property type="entry name" value="L-THREONINE ALDOLASE-RELATED"/>
    <property type="match status" value="1"/>
</dbReference>
<dbReference type="SUPFAM" id="SSF53383">
    <property type="entry name" value="PLP-dependent transferases"/>
    <property type="match status" value="1"/>
</dbReference>
<keyword evidence="3" id="KW-0663">Pyridoxal phosphate</keyword>
<protein>
    <submittedName>
        <fullName evidence="7">Threonine aldolase</fullName>
    </submittedName>
</protein>
<proteinExistence type="inferred from homology"/>
<dbReference type="EMBL" id="CP009933">
    <property type="protein sequence ID" value="AKA69742.1"/>
    <property type="molecule type" value="Genomic_DNA"/>
</dbReference>
<keyword evidence="8" id="KW-1185">Reference proteome</keyword>
<dbReference type="PANTHER" id="PTHR48097:SF9">
    <property type="entry name" value="L-THREONINE ALDOLASE"/>
    <property type="match status" value="1"/>
</dbReference>
<evidence type="ECO:0000259" key="6">
    <source>
        <dbReference type="Pfam" id="PF01212"/>
    </source>
</evidence>
<feature type="modified residue" description="N6-(pyridoxal phosphate)lysine" evidence="5">
    <location>
        <position position="202"/>
    </location>
</feature>
<dbReference type="InterPro" id="IPR015424">
    <property type="entry name" value="PyrdxlP-dep_Trfase"/>
</dbReference>
<dbReference type="Proteomes" id="UP000033115">
    <property type="component" value="Chromosome"/>
</dbReference>
<sequence length="344" mass="37853">MDLIKDYRSDAATLPTLEMRQAMANAEVGDDFNGEDPTVNRLEKMSAKIFGKEDGMFVISATMANQIAIMTSTHPGDEVLVGEESHIYNMETGALAALSGVQTRPLHSQNGQFDFKNVEKSIHKSGLQFPLTKILCLENTYDLNRGIPLSQEYMSELSLLAYKNDLLVHLDGARIINAAVALKVDPEILCQGIDTMQFSLCKGLSAPVGCVLLGTKDFIRQARRMRQRIGGGMAQAGHIAAAGIVALKTMIPQIKIDHLNAKRLAVGLANLNNNLVDVENTLTNIVQLNLKNIKKDAYYISSDLEKHGIKIKVIDSTTCRFVTHRCITTEDIDETIDVLKNILL</sequence>
<dbReference type="InterPro" id="IPR001597">
    <property type="entry name" value="ArAA_b-elim_lyase/Thr_aldolase"/>
</dbReference>
<evidence type="ECO:0000256" key="2">
    <source>
        <dbReference type="ARBA" id="ARBA00006966"/>
    </source>
</evidence>
<comment type="cofactor">
    <cofactor evidence="1">
        <name>pyridoxal 5'-phosphate</name>
        <dbReference type="ChEBI" id="CHEBI:597326"/>
    </cofactor>
</comment>
<dbReference type="Pfam" id="PF01212">
    <property type="entry name" value="Beta_elim_lyase"/>
    <property type="match status" value="1"/>
</dbReference>
<evidence type="ECO:0000313" key="7">
    <source>
        <dbReference type="EMBL" id="AKA69742.1"/>
    </source>
</evidence>
<dbReference type="GO" id="GO:0005829">
    <property type="term" value="C:cytosol"/>
    <property type="evidence" value="ECO:0007669"/>
    <property type="project" value="TreeGrafter"/>
</dbReference>
<keyword evidence="4" id="KW-0456">Lyase</keyword>
<name>A0A0E3JNX0_CLOSL</name>
<accession>A0A0E3JNX0</accession>
<evidence type="ECO:0000256" key="5">
    <source>
        <dbReference type="PIRSR" id="PIRSR017617-1"/>
    </source>
</evidence>
<dbReference type="GO" id="GO:0006545">
    <property type="term" value="P:glycine biosynthetic process"/>
    <property type="evidence" value="ECO:0007669"/>
    <property type="project" value="TreeGrafter"/>
</dbReference>
<dbReference type="PIRSF" id="PIRSF017617">
    <property type="entry name" value="Thr_aldolase"/>
    <property type="match status" value="1"/>
</dbReference>
<dbReference type="InterPro" id="IPR023603">
    <property type="entry name" value="Low_specificity_L-TA-like"/>
</dbReference>
<evidence type="ECO:0000256" key="3">
    <source>
        <dbReference type="ARBA" id="ARBA00022898"/>
    </source>
</evidence>
<dbReference type="InterPro" id="IPR015422">
    <property type="entry name" value="PyrdxlP-dep_Trfase_small"/>
</dbReference>
<dbReference type="KEGG" id="csq:CSCA_2617"/>
<dbReference type="NCBIfam" id="NF041359">
    <property type="entry name" value="GntG_guanitoxin"/>
    <property type="match status" value="1"/>
</dbReference>
<dbReference type="STRING" id="1548.CSCA_2617"/>
<dbReference type="AlphaFoldDB" id="A0A0E3JNX0"/>
<reference evidence="7 8" key="1">
    <citation type="journal article" date="2015" name="J. Biotechnol.">
        <title>Complete genome sequence of a malodorant-producing acetogen, Clostridium scatologenes ATCC 25775(T).</title>
        <authorList>
            <person name="Zhu Z."/>
            <person name="Guo T."/>
            <person name="Zheng H."/>
            <person name="Song T."/>
            <person name="Ouyang P."/>
            <person name="Xie J."/>
        </authorList>
    </citation>
    <scope>NUCLEOTIDE SEQUENCE [LARGE SCALE GENOMIC DNA]</scope>
    <source>
        <strain evidence="7 8">ATCC 25775</strain>
    </source>
</reference>
<feature type="domain" description="Aromatic amino acid beta-eliminating lyase/threonine aldolase" evidence="6">
    <location>
        <begin position="6"/>
        <end position="288"/>
    </location>
</feature>
<dbReference type="Gene3D" id="3.90.1150.10">
    <property type="entry name" value="Aspartate Aminotransferase, domain 1"/>
    <property type="match status" value="1"/>
</dbReference>
<dbReference type="GO" id="GO:0008732">
    <property type="term" value="F:L-allo-threonine aldolase activity"/>
    <property type="evidence" value="ECO:0007669"/>
    <property type="project" value="TreeGrafter"/>
</dbReference>
<dbReference type="HOGENOM" id="CLU_029381_0_4_9"/>
<comment type="similarity">
    <text evidence="2">Belongs to the threonine aldolase family.</text>
</comment>
<dbReference type="RefSeq" id="WP_029161660.1">
    <property type="nucleotide sequence ID" value="NZ_CP009933.1"/>
</dbReference>
<evidence type="ECO:0000313" key="8">
    <source>
        <dbReference type="Proteomes" id="UP000033115"/>
    </source>
</evidence>
<gene>
    <name evidence="7" type="ORF">CSCA_2617</name>
</gene>
<evidence type="ECO:0000256" key="1">
    <source>
        <dbReference type="ARBA" id="ARBA00001933"/>
    </source>
</evidence>
<dbReference type="InterPro" id="IPR015421">
    <property type="entry name" value="PyrdxlP-dep_Trfase_major"/>
</dbReference>
<dbReference type="Gene3D" id="3.40.640.10">
    <property type="entry name" value="Type I PLP-dependent aspartate aminotransferase-like (Major domain)"/>
    <property type="match status" value="1"/>
</dbReference>